<protein>
    <submittedName>
        <fullName evidence="11">Response regulator</fullName>
    </submittedName>
</protein>
<dbReference type="Pfam" id="PF12833">
    <property type="entry name" value="HTH_18"/>
    <property type="match status" value="1"/>
</dbReference>
<dbReference type="InterPro" id="IPR001789">
    <property type="entry name" value="Sig_transdc_resp-reg_receiver"/>
</dbReference>
<keyword evidence="3 8" id="KW-0597">Phosphoprotein</keyword>
<feature type="domain" description="Response regulatory" evidence="10">
    <location>
        <begin position="2"/>
        <end position="119"/>
    </location>
</feature>
<evidence type="ECO:0000256" key="6">
    <source>
        <dbReference type="ARBA" id="ARBA00023125"/>
    </source>
</evidence>
<dbReference type="InterPro" id="IPR018062">
    <property type="entry name" value="HTH_AraC-typ_CS"/>
</dbReference>
<keyword evidence="5" id="KW-0805">Transcription regulation</keyword>
<dbReference type="RefSeq" id="WP_377914186.1">
    <property type="nucleotide sequence ID" value="NZ_JBHRZT010000032.1"/>
</dbReference>
<evidence type="ECO:0000313" key="12">
    <source>
        <dbReference type="Proteomes" id="UP001595752"/>
    </source>
</evidence>
<comment type="caution">
    <text evidence="11">The sequence shown here is derived from an EMBL/GenBank/DDBJ whole genome shotgun (WGS) entry which is preliminary data.</text>
</comment>
<dbReference type="Pfam" id="PF00072">
    <property type="entry name" value="Response_reg"/>
    <property type="match status" value="1"/>
</dbReference>
<dbReference type="SMART" id="SM00448">
    <property type="entry name" value="REC"/>
    <property type="match status" value="1"/>
</dbReference>
<evidence type="ECO:0000256" key="5">
    <source>
        <dbReference type="ARBA" id="ARBA00023015"/>
    </source>
</evidence>
<evidence type="ECO:0000256" key="8">
    <source>
        <dbReference type="PROSITE-ProRule" id="PRU00169"/>
    </source>
</evidence>
<feature type="modified residue" description="4-aspartylphosphate" evidence="8">
    <location>
        <position position="54"/>
    </location>
</feature>
<evidence type="ECO:0000256" key="3">
    <source>
        <dbReference type="ARBA" id="ARBA00022553"/>
    </source>
</evidence>
<dbReference type="InterPro" id="IPR011006">
    <property type="entry name" value="CheY-like_superfamily"/>
</dbReference>
<evidence type="ECO:0000256" key="2">
    <source>
        <dbReference type="ARBA" id="ARBA00022490"/>
    </source>
</evidence>
<keyword evidence="7" id="KW-0804">Transcription</keyword>
<dbReference type="PRINTS" id="PR00032">
    <property type="entry name" value="HTHARAC"/>
</dbReference>
<dbReference type="PROSITE" id="PS50110">
    <property type="entry name" value="RESPONSE_REGULATORY"/>
    <property type="match status" value="1"/>
</dbReference>
<dbReference type="InterPro" id="IPR041522">
    <property type="entry name" value="CdaR_GGDEF"/>
</dbReference>
<name>A0ABV8B2Z7_9BACI</name>
<gene>
    <name evidence="11" type="ORF">ACFOU2_08685</name>
</gene>
<organism evidence="11 12">
    <name type="scientific">Bacillus songklensis</name>
    <dbReference type="NCBI Taxonomy" id="1069116"/>
    <lineage>
        <taxon>Bacteria</taxon>
        <taxon>Bacillati</taxon>
        <taxon>Bacillota</taxon>
        <taxon>Bacilli</taxon>
        <taxon>Bacillales</taxon>
        <taxon>Bacillaceae</taxon>
        <taxon>Bacillus</taxon>
    </lineage>
</organism>
<dbReference type="Gene3D" id="1.10.10.60">
    <property type="entry name" value="Homeodomain-like"/>
    <property type="match status" value="2"/>
</dbReference>
<dbReference type="InterPro" id="IPR018060">
    <property type="entry name" value="HTH_AraC"/>
</dbReference>
<dbReference type="SUPFAM" id="SSF52172">
    <property type="entry name" value="CheY-like"/>
    <property type="match status" value="1"/>
</dbReference>
<dbReference type="Pfam" id="PF17853">
    <property type="entry name" value="GGDEF_2"/>
    <property type="match status" value="1"/>
</dbReference>
<dbReference type="SMART" id="SM00342">
    <property type="entry name" value="HTH_ARAC"/>
    <property type="match status" value="1"/>
</dbReference>
<dbReference type="PROSITE" id="PS00041">
    <property type="entry name" value="HTH_ARAC_FAMILY_1"/>
    <property type="match status" value="1"/>
</dbReference>
<dbReference type="SUPFAM" id="SSF46689">
    <property type="entry name" value="Homeodomain-like"/>
    <property type="match status" value="2"/>
</dbReference>
<keyword evidence="4" id="KW-0902">Two-component regulatory system</keyword>
<dbReference type="Proteomes" id="UP001595752">
    <property type="component" value="Unassembled WGS sequence"/>
</dbReference>
<reference evidence="12" key="1">
    <citation type="journal article" date="2019" name="Int. J. Syst. Evol. Microbiol.">
        <title>The Global Catalogue of Microorganisms (GCM) 10K type strain sequencing project: providing services to taxonomists for standard genome sequencing and annotation.</title>
        <authorList>
            <consortium name="The Broad Institute Genomics Platform"/>
            <consortium name="The Broad Institute Genome Sequencing Center for Infectious Disease"/>
            <person name="Wu L."/>
            <person name="Ma J."/>
        </authorList>
    </citation>
    <scope>NUCLEOTIDE SEQUENCE [LARGE SCALE GENOMIC DNA]</scope>
    <source>
        <strain evidence="12">CCUG 61889</strain>
    </source>
</reference>
<dbReference type="InterPro" id="IPR020449">
    <property type="entry name" value="Tscrpt_reg_AraC-type_HTH"/>
</dbReference>
<evidence type="ECO:0000256" key="4">
    <source>
        <dbReference type="ARBA" id="ARBA00023012"/>
    </source>
</evidence>
<dbReference type="PROSITE" id="PS01124">
    <property type="entry name" value="HTH_ARAC_FAMILY_2"/>
    <property type="match status" value="1"/>
</dbReference>
<feature type="domain" description="HTH araC/xylS-type" evidence="9">
    <location>
        <begin position="371"/>
        <end position="469"/>
    </location>
</feature>
<accession>A0ABV8B2Z7</accession>
<comment type="subcellular location">
    <subcellularLocation>
        <location evidence="1">Cytoplasm</location>
    </subcellularLocation>
</comment>
<dbReference type="EMBL" id="JBHRZT010000032">
    <property type="protein sequence ID" value="MFC3883581.1"/>
    <property type="molecule type" value="Genomic_DNA"/>
</dbReference>
<dbReference type="Gene3D" id="3.40.50.2300">
    <property type="match status" value="1"/>
</dbReference>
<evidence type="ECO:0000256" key="7">
    <source>
        <dbReference type="ARBA" id="ARBA00023163"/>
    </source>
</evidence>
<evidence type="ECO:0000256" key="1">
    <source>
        <dbReference type="ARBA" id="ARBA00004496"/>
    </source>
</evidence>
<dbReference type="InterPro" id="IPR009057">
    <property type="entry name" value="Homeodomain-like_sf"/>
</dbReference>
<evidence type="ECO:0000313" key="11">
    <source>
        <dbReference type="EMBL" id="MFC3883581.1"/>
    </source>
</evidence>
<proteinExistence type="predicted"/>
<evidence type="ECO:0000259" key="9">
    <source>
        <dbReference type="PROSITE" id="PS01124"/>
    </source>
</evidence>
<keyword evidence="6" id="KW-0238">DNA-binding</keyword>
<dbReference type="PANTHER" id="PTHR42713:SF3">
    <property type="entry name" value="TRANSCRIPTIONAL REGULATORY PROTEIN HPTR"/>
    <property type="match status" value="1"/>
</dbReference>
<dbReference type="CDD" id="cd17536">
    <property type="entry name" value="REC_YesN-like"/>
    <property type="match status" value="1"/>
</dbReference>
<keyword evidence="2" id="KW-0963">Cytoplasm</keyword>
<keyword evidence="12" id="KW-1185">Reference proteome</keyword>
<evidence type="ECO:0000259" key="10">
    <source>
        <dbReference type="PROSITE" id="PS50110"/>
    </source>
</evidence>
<dbReference type="PANTHER" id="PTHR42713">
    <property type="entry name" value="HISTIDINE KINASE-RELATED"/>
    <property type="match status" value="1"/>
</dbReference>
<dbReference type="InterPro" id="IPR051552">
    <property type="entry name" value="HptR"/>
</dbReference>
<sequence>MKMVIADDEMIERKAMKKFLEEKFPEIEAAGEASNGRRAIELADELLPDMMIMDINMPGINGLEAIKTIRRRHPSIKFILVSAYDSFEYAKEAMKEGVKEYILKPSAKEETIEAVTRVWKEIKEEKSEKKRNDDSLHIMAKENFLLKLLQNQGNEGLIRMQKQLYPKMKSGYFMVIEGAFVPQLEEIELFLKQHSPFSFLITTQQPHMIVFLVSETRNLKPAALNLARKLTYAYEGRIWAGIGNAYPSLKDFYKSYQEALQALRILRKDKQAHYGFLSAEKDSKVMDEDELRQHLLMGDFASSWQIIQQYLYEMNKIHQLELSIKIRGWLETEGIEMGDLHVPTNLSEWKHFIQYSCLCIQQVLEAYAPIKRAQGYIQSHYHEGITLEQVADYVELSPTYFTKLFKEMTGKTFIDYVTDIRLSRAKTLLRRNRYSLKEISFMVGYKDPNYFSRVFKKQFKLSPRQFQKEILKK</sequence>